<dbReference type="EMBL" id="AKHW03003565">
    <property type="protein sequence ID" value="KYO34199.1"/>
    <property type="molecule type" value="Genomic_DNA"/>
</dbReference>
<keyword evidence="2" id="KW-1185">Reference proteome</keyword>
<reference evidence="1 2" key="1">
    <citation type="journal article" date="2012" name="Genome Biol.">
        <title>Sequencing three crocodilian genomes to illuminate the evolution of archosaurs and amniotes.</title>
        <authorList>
            <person name="St John J.A."/>
            <person name="Braun E.L."/>
            <person name="Isberg S.R."/>
            <person name="Miles L.G."/>
            <person name="Chong A.Y."/>
            <person name="Gongora J."/>
            <person name="Dalzell P."/>
            <person name="Moran C."/>
            <person name="Bed'hom B."/>
            <person name="Abzhanov A."/>
            <person name="Burgess S.C."/>
            <person name="Cooksey A.M."/>
            <person name="Castoe T.A."/>
            <person name="Crawford N.G."/>
            <person name="Densmore L.D."/>
            <person name="Drew J.C."/>
            <person name="Edwards S.V."/>
            <person name="Faircloth B.C."/>
            <person name="Fujita M.K."/>
            <person name="Greenwold M.J."/>
            <person name="Hoffmann F.G."/>
            <person name="Howard J.M."/>
            <person name="Iguchi T."/>
            <person name="Janes D.E."/>
            <person name="Khan S.Y."/>
            <person name="Kohno S."/>
            <person name="de Koning A.J."/>
            <person name="Lance S.L."/>
            <person name="McCarthy F.M."/>
            <person name="McCormack J.E."/>
            <person name="Merchant M.E."/>
            <person name="Peterson D.G."/>
            <person name="Pollock D.D."/>
            <person name="Pourmand N."/>
            <person name="Raney B.J."/>
            <person name="Roessler K.A."/>
            <person name="Sanford J.R."/>
            <person name="Sawyer R.H."/>
            <person name="Schmidt C.J."/>
            <person name="Triplett E.W."/>
            <person name="Tuberville T.D."/>
            <person name="Venegas-Anaya M."/>
            <person name="Howard J.T."/>
            <person name="Jarvis E.D."/>
            <person name="Guillette L.J.Jr."/>
            <person name="Glenn T.C."/>
            <person name="Green R.E."/>
            <person name="Ray D.A."/>
        </authorList>
    </citation>
    <scope>NUCLEOTIDE SEQUENCE [LARGE SCALE GENOMIC DNA]</scope>
    <source>
        <strain evidence="1">KSC_2009_1</strain>
    </source>
</reference>
<comment type="caution">
    <text evidence="1">The sequence shown here is derived from an EMBL/GenBank/DDBJ whole genome shotgun (WGS) entry which is preliminary data.</text>
</comment>
<dbReference type="Proteomes" id="UP000050525">
    <property type="component" value="Unassembled WGS sequence"/>
</dbReference>
<evidence type="ECO:0000313" key="1">
    <source>
        <dbReference type="EMBL" id="KYO34199.1"/>
    </source>
</evidence>
<accession>A0A151NC60</accession>
<evidence type="ECO:0000313" key="2">
    <source>
        <dbReference type="Proteomes" id="UP000050525"/>
    </source>
</evidence>
<proteinExistence type="predicted"/>
<sequence>MICRCRGASWPILQEETWIILLDVTAKGEGVKSCCVSRAEDFLGASLGEMFLPSEPCSVLQEEDENLTHSLPARPGRKLLPDPNPGDQLPSPLRPCWRSCCLRHCTNAWRWTSPSQTYHRLLDKTSNGQDTERPDFSSKQLIEVFSHLDRN</sequence>
<protein>
    <submittedName>
        <fullName evidence="1">Uncharacterized protein</fullName>
    </submittedName>
</protein>
<dbReference type="AlphaFoldDB" id="A0A151NC60"/>
<organism evidence="1 2">
    <name type="scientific">Alligator mississippiensis</name>
    <name type="common">American alligator</name>
    <dbReference type="NCBI Taxonomy" id="8496"/>
    <lineage>
        <taxon>Eukaryota</taxon>
        <taxon>Metazoa</taxon>
        <taxon>Chordata</taxon>
        <taxon>Craniata</taxon>
        <taxon>Vertebrata</taxon>
        <taxon>Euteleostomi</taxon>
        <taxon>Archelosauria</taxon>
        <taxon>Archosauria</taxon>
        <taxon>Crocodylia</taxon>
        <taxon>Alligatoridae</taxon>
        <taxon>Alligatorinae</taxon>
        <taxon>Alligator</taxon>
    </lineage>
</organism>
<name>A0A151NC60_ALLMI</name>
<gene>
    <name evidence="1" type="ORF">Y1Q_0002492</name>
</gene>